<keyword evidence="9" id="KW-1185">Reference proteome</keyword>
<protein>
    <recommendedName>
        <fullName evidence="2 5">Basal-body rod modification protein FlgD</fullName>
    </recommendedName>
</protein>
<dbReference type="InterPro" id="IPR025965">
    <property type="entry name" value="FlgD/Vpr_Ig-like"/>
</dbReference>
<keyword evidence="8" id="KW-0969">Cilium</keyword>
<dbReference type="Pfam" id="PF13861">
    <property type="entry name" value="FLgD_tudor"/>
    <property type="match status" value="1"/>
</dbReference>
<dbReference type="GO" id="GO:0044781">
    <property type="term" value="P:bacterial-type flagellum organization"/>
    <property type="evidence" value="ECO:0007669"/>
    <property type="project" value="UniProtKB-UniRule"/>
</dbReference>
<dbReference type="FunCoup" id="A0A5C7EKE5">
    <property type="interactions" value="141"/>
</dbReference>
<organism evidence="8 9">
    <name type="scientific">Pelomicrobium methylotrophicum</name>
    <dbReference type="NCBI Taxonomy" id="2602750"/>
    <lineage>
        <taxon>Bacteria</taxon>
        <taxon>Pseudomonadati</taxon>
        <taxon>Pseudomonadota</taxon>
        <taxon>Hydrogenophilia</taxon>
        <taxon>Hydrogenophilia incertae sedis</taxon>
        <taxon>Pelomicrobium</taxon>
    </lineage>
</organism>
<evidence type="ECO:0000256" key="5">
    <source>
        <dbReference type="RuleBase" id="RU362076"/>
    </source>
</evidence>
<dbReference type="InterPro" id="IPR005648">
    <property type="entry name" value="FlgD"/>
</dbReference>
<evidence type="ECO:0000256" key="4">
    <source>
        <dbReference type="ARBA" id="ARBA00024746"/>
    </source>
</evidence>
<dbReference type="Pfam" id="PF13860">
    <property type="entry name" value="FlgD_ig"/>
    <property type="match status" value="1"/>
</dbReference>
<dbReference type="InterPro" id="IPR025963">
    <property type="entry name" value="FLgD_Tudor"/>
</dbReference>
<dbReference type="Pfam" id="PF03963">
    <property type="entry name" value="FlgD"/>
    <property type="match status" value="1"/>
</dbReference>
<evidence type="ECO:0000256" key="1">
    <source>
        <dbReference type="ARBA" id="ARBA00010577"/>
    </source>
</evidence>
<evidence type="ECO:0000256" key="3">
    <source>
        <dbReference type="ARBA" id="ARBA00022795"/>
    </source>
</evidence>
<proteinExistence type="inferred from homology"/>
<dbReference type="Proteomes" id="UP000321201">
    <property type="component" value="Unassembled WGS sequence"/>
</dbReference>
<dbReference type="RefSeq" id="WP_147799787.1">
    <property type="nucleotide sequence ID" value="NZ_VPFL01000010.1"/>
</dbReference>
<sequence length="216" mass="22429">MNAIESATAVTTTAATPKLAIREQEDRFLRLLVTQLRNQDPLNPLDNAQLTSQLAQISTVQGLERLNATLNALLSNANASQQLAAASLVGRGVLVPGNGLTLASGNALFGVELPEPADKLTVTIRDASGLVVHQAELGPRGAGVHGLRWDGVTDAGVTAAEGRYTFEVKAVRGGESVPANSLEFGRVDAIARSADKVTLVLGGGRSAALSDVKQVF</sequence>
<dbReference type="Gene3D" id="2.30.30.910">
    <property type="match status" value="1"/>
</dbReference>
<reference evidence="8 9" key="1">
    <citation type="submission" date="2019-08" db="EMBL/GenBank/DDBJ databases">
        <title>Pelomicrobium methylotrophicum gen. nov., sp. nov. a moderately thermophilic, facultatively anaerobic, lithoautotrophic and methylotrophic bacterium isolated from a terrestrial mud volcano.</title>
        <authorList>
            <person name="Slobodkina G.B."/>
            <person name="Merkel A.Y."/>
            <person name="Slobodkin A.I."/>
        </authorList>
    </citation>
    <scope>NUCLEOTIDE SEQUENCE [LARGE SCALE GENOMIC DNA]</scope>
    <source>
        <strain evidence="8 9">SM250</strain>
    </source>
</reference>
<comment type="similarity">
    <text evidence="1 5">Belongs to the FlgD family.</text>
</comment>
<comment type="caution">
    <text evidence="8">The sequence shown here is derived from an EMBL/GenBank/DDBJ whole genome shotgun (WGS) entry which is preliminary data.</text>
</comment>
<dbReference type="Gene3D" id="2.60.40.4070">
    <property type="match status" value="1"/>
</dbReference>
<keyword evidence="8" id="KW-0966">Cell projection</keyword>
<keyword evidence="3 5" id="KW-1005">Bacterial flagellum biogenesis</keyword>
<keyword evidence="8" id="KW-0282">Flagellum</keyword>
<evidence type="ECO:0000256" key="2">
    <source>
        <dbReference type="ARBA" id="ARBA00016013"/>
    </source>
</evidence>
<gene>
    <name evidence="8" type="ORF">FR698_08570</name>
</gene>
<feature type="domain" description="FlgD Tudor-like" evidence="7">
    <location>
        <begin position="80"/>
        <end position="213"/>
    </location>
</feature>
<evidence type="ECO:0000313" key="9">
    <source>
        <dbReference type="Proteomes" id="UP000321201"/>
    </source>
</evidence>
<dbReference type="AlphaFoldDB" id="A0A5C7EKE5"/>
<comment type="function">
    <text evidence="4 5">Required for flagellar hook formation. May act as a scaffolding protein.</text>
</comment>
<evidence type="ECO:0000259" key="6">
    <source>
        <dbReference type="Pfam" id="PF13860"/>
    </source>
</evidence>
<evidence type="ECO:0000259" key="7">
    <source>
        <dbReference type="Pfam" id="PF13861"/>
    </source>
</evidence>
<accession>A0A5C7EKE5</accession>
<feature type="domain" description="FlgD/Vpr Ig-like" evidence="6">
    <location>
        <begin position="98"/>
        <end position="173"/>
    </location>
</feature>
<name>A0A5C7EKE5_9PROT</name>
<dbReference type="EMBL" id="VPFL01000010">
    <property type="protein sequence ID" value="TXF11824.1"/>
    <property type="molecule type" value="Genomic_DNA"/>
</dbReference>
<dbReference type="OrthoDB" id="9785233at2"/>
<evidence type="ECO:0000313" key="8">
    <source>
        <dbReference type="EMBL" id="TXF11824.1"/>
    </source>
</evidence>
<dbReference type="InParanoid" id="A0A5C7EKE5"/>